<keyword evidence="4" id="KW-1185">Reference proteome</keyword>
<dbReference type="Gene3D" id="1.25.40.10">
    <property type="entry name" value="Tetratricopeptide repeat domain"/>
    <property type="match status" value="1"/>
</dbReference>
<dbReference type="InterPro" id="IPR011990">
    <property type="entry name" value="TPR-like_helical_dom_sf"/>
</dbReference>
<dbReference type="AlphaFoldDB" id="A0A936ZM99"/>
<organism evidence="3 4">
    <name type="scientific">Ramlibacter aurantiacus</name>
    <dbReference type="NCBI Taxonomy" id="2801330"/>
    <lineage>
        <taxon>Bacteria</taxon>
        <taxon>Pseudomonadati</taxon>
        <taxon>Pseudomonadota</taxon>
        <taxon>Betaproteobacteria</taxon>
        <taxon>Burkholderiales</taxon>
        <taxon>Comamonadaceae</taxon>
        <taxon>Ramlibacter</taxon>
    </lineage>
</organism>
<evidence type="ECO:0000313" key="3">
    <source>
        <dbReference type="EMBL" id="MBL0419898.1"/>
    </source>
</evidence>
<dbReference type="InterPro" id="IPR005158">
    <property type="entry name" value="BTAD"/>
</dbReference>
<dbReference type="SUPFAM" id="SSF48452">
    <property type="entry name" value="TPR-like"/>
    <property type="match status" value="1"/>
</dbReference>
<feature type="domain" description="AAA+ ATPase" evidence="1">
    <location>
        <begin position="264"/>
        <end position="441"/>
    </location>
</feature>
<dbReference type="Proteomes" id="UP000613011">
    <property type="component" value="Unassembled WGS sequence"/>
</dbReference>
<dbReference type="InterPro" id="IPR027417">
    <property type="entry name" value="P-loop_NTPase"/>
</dbReference>
<dbReference type="SUPFAM" id="SSF52540">
    <property type="entry name" value="P-loop containing nucleoside triphosphate hydrolases"/>
    <property type="match status" value="1"/>
</dbReference>
<dbReference type="PANTHER" id="PTHR35807">
    <property type="entry name" value="TRANSCRIPTIONAL REGULATOR REDD-RELATED"/>
    <property type="match status" value="1"/>
</dbReference>
<dbReference type="InterPro" id="IPR003593">
    <property type="entry name" value="AAA+_ATPase"/>
</dbReference>
<dbReference type="Pfam" id="PF03704">
    <property type="entry name" value="BTAD"/>
    <property type="match status" value="1"/>
</dbReference>
<dbReference type="Pfam" id="PF13191">
    <property type="entry name" value="AAA_16"/>
    <property type="match status" value="1"/>
</dbReference>
<sequence length="1054" mass="111343">MAIASGSSQPAPVDVSIRLLGGFALEPARGDTALGRRATQLLELLSLQPQRSLLHDEVVEALWPHLSPGAGSANLRKAAHHARRYVGTPDALVLRGGRVFLLPGRGVDCDAEHFERAADHALSRGDPQACRDALELYRGELLPDARYEPWAEQPRQRLRDKYLRLLRQAGQLERLVQEEPADEAAHLALMEAELAAGRRTAALRWWAHLRDHLQASLGVAPGPRVEALYRRCVDGLEGDVPAFVGRGVELARVLALLSGAGQGAPGGLLLRAPAGMGKTAFCRKLLHEARAAGWRVRLLQADDDTRPHGLTCELVEPLVQEGGRDVLDAIGPHARAILAALTPAAGAATPLALPIGRHQVVGAVRRLLLATSGGQPVLLMVDDAHAADEASAELLAQLASSGPPLFVLLAGRPALPQGLQRQTDRLLRSGVLQALDLPPLSADESALLVQRAAARSLPAASTDAVVRAARGLPFALVELARASHGAPPWPRDISTAIAERLADVEPEAMDALRRLALVGQDFDVATALALAADDGADGARRLDAALGRGVLRVDAGRYAFAHDLLRQALVDGLAPHRQRALRGELATRLSRGGAAPGLVARHWFAADETDRALPFALAAARDGCRLGAFEDVLRHVEPVLAHRPAQPEALVLRAEAMDALARPGTLAAYDAAAAVSPQPLADELRAKRALAQVKMSDPPGALRYLQGVHPTTVAGRLAEALAYSGAAALGFGDPAEGSRRAAEVRRLALETGDQGTLVIASWAQAAAAHARGDLHGSVWADLRETSHLPELAVRVFDGHLCITQRFLYGSRPYADVITFADRLAAEAQRLGAARGHAFAVTLRGEARLLSGQLDAAEQDLVAGGRLHRDIGGATGEALSLQRRAELALLRGRRDVARALLDEALDVARASDVGFHLLDRIYGTRIALAGGPDAALNVLEEAEAAVRGPLETCPGCRITFAIPATIAAARARQPDLAAGHLRLSEYLANVVMKLPAWYAALREARAHVALAAGEVGEARLGFALAARGFAEAGQPLDAARCQGLAGDTLAPVHPG</sequence>
<dbReference type="SMART" id="SM01043">
    <property type="entry name" value="BTAD"/>
    <property type="match status" value="1"/>
</dbReference>
<dbReference type="EMBL" id="JAEQNA010000001">
    <property type="protein sequence ID" value="MBL0419898.1"/>
    <property type="molecule type" value="Genomic_DNA"/>
</dbReference>
<proteinExistence type="predicted"/>
<feature type="domain" description="Bacterial transcriptional activator" evidence="2">
    <location>
        <begin position="109"/>
        <end position="233"/>
    </location>
</feature>
<name>A0A936ZM99_9BURK</name>
<dbReference type="SMART" id="SM00382">
    <property type="entry name" value="AAA"/>
    <property type="match status" value="1"/>
</dbReference>
<evidence type="ECO:0000259" key="1">
    <source>
        <dbReference type="SMART" id="SM00382"/>
    </source>
</evidence>
<dbReference type="InterPro" id="IPR051677">
    <property type="entry name" value="AfsR-DnrI-RedD_regulator"/>
</dbReference>
<dbReference type="InterPro" id="IPR036388">
    <property type="entry name" value="WH-like_DNA-bd_sf"/>
</dbReference>
<evidence type="ECO:0000259" key="2">
    <source>
        <dbReference type="SMART" id="SM01043"/>
    </source>
</evidence>
<gene>
    <name evidence="3" type="ORF">JI739_06020</name>
</gene>
<dbReference type="Gene3D" id="1.10.10.10">
    <property type="entry name" value="Winged helix-like DNA-binding domain superfamily/Winged helix DNA-binding domain"/>
    <property type="match status" value="1"/>
</dbReference>
<dbReference type="InterPro" id="IPR041664">
    <property type="entry name" value="AAA_16"/>
</dbReference>
<dbReference type="RefSeq" id="WP_201682896.1">
    <property type="nucleotide sequence ID" value="NZ_JAEQNA010000001.1"/>
</dbReference>
<reference evidence="3" key="1">
    <citation type="submission" date="2021-01" db="EMBL/GenBank/DDBJ databases">
        <title>Ramlibacter sp. strain AW1 16S ribosomal RNA gene Genome sequencing and assembly.</title>
        <authorList>
            <person name="Kang M."/>
        </authorList>
    </citation>
    <scope>NUCLEOTIDE SEQUENCE</scope>
    <source>
        <strain evidence="3">AW1</strain>
    </source>
</reference>
<evidence type="ECO:0000313" key="4">
    <source>
        <dbReference type="Proteomes" id="UP000613011"/>
    </source>
</evidence>
<comment type="caution">
    <text evidence="3">The sequence shown here is derived from an EMBL/GenBank/DDBJ whole genome shotgun (WGS) entry which is preliminary data.</text>
</comment>
<protein>
    <submittedName>
        <fullName evidence="3">AAA family ATPase</fullName>
    </submittedName>
</protein>
<accession>A0A936ZM99</accession>